<keyword evidence="7" id="KW-0456">Lyase</keyword>
<dbReference type="GO" id="GO:0016837">
    <property type="term" value="F:carbon-oxygen lyase activity, acting on polysaccharides"/>
    <property type="evidence" value="ECO:0007669"/>
    <property type="project" value="TreeGrafter"/>
</dbReference>
<feature type="region of interest" description="Disordered" evidence="9">
    <location>
        <begin position="260"/>
        <end position="280"/>
    </location>
</feature>
<dbReference type="Proteomes" id="UP000462066">
    <property type="component" value="Unassembled WGS sequence"/>
</dbReference>
<dbReference type="GO" id="GO:0046872">
    <property type="term" value="F:metal ion binding"/>
    <property type="evidence" value="ECO:0007669"/>
    <property type="project" value="UniProtKB-KW"/>
</dbReference>
<evidence type="ECO:0000256" key="5">
    <source>
        <dbReference type="ARBA" id="ARBA00022729"/>
    </source>
</evidence>
<feature type="chain" id="PRO_5031262690" description="Right handed beta helix domain-containing protein" evidence="10">
    <location>
        <begin position="37"/>
        <end position="627"/>
    </location>
</feature>
<name>A0A7V8K5Q0_9GAMM</name>
<gene>
    <name evidence="12" type="ORF">B1992_14785</name>
</gene>
<evidence type="ECO:0000256" key="10">
    <source>
        <dbReference type="SAM" id="SignalP"/>
    </source>
</evidence>
<dbReference type="EMBL" id="MWIP01000026">
    <property type="protein sequence ID" value="KAF1684647.1"/>
    <property type="molecule type" value="Genomic_DNA"/>
</dbReference>
<sequence>MSISFSAPPTRGRIAPRLLRSLLVAAGALLAAPVMAQPSGGPYGPIPQSYAVPETGTVYYVAPDGDAGVPGTALAKPTTLESAIARVVTGDSIVLRGGTYRTGGLQLNQGITLQPYLDERPVLKGTRVATEWEALRDNVWRTRWEHLFPARPLAWWRLEREGMRTPLHRFNNDMVFVDGRLLLSQGWAGGLGDEGYYIDYDNGYVYIGVDPAEHQVEITAHDIALHRPSREVHGKPSDGKGPTIRGLTFTQYAFRAIDIEGKKPSTGPNDEPTDDPVGVSARHEHGKEVVGTTLENVTISFTSRVAGYFRGDNLTIRNSLISDTGTEGIYLIGSSDSLLERNIVRRNNIEQLTGYYPAAVKIFNQSYDVVVRDNLIVDHPHSNGVWYDVGNVEGVFADNHVEGTLIGLFFEISKGIVVAGNVFVDNQQGIRVLNSSDARVYHNTFYNSPAMFDRNERSAQADHFGWHPQTGPDVDEREGHVFEGNLLVAGAGFAGPLLHFDQPAAMCGTLKRPMTTRVDHNAYVRADAGEQPLVTWSPVAGKDCLAEFATLDAFRKATGLEKQGVSLQGYDGTLFRSMELSRFELAQRPQGMREVPVAAEAAKVLGWSEQPRLPGAYPAAASSTPTR</sequence>
<keyword evidence="5 10" id="KW-0732">Signal</keyword>
<feature type="signal peptide" evidence="10">
    <location>
        <begin position="1"/>
        <end position="36"/>
    </location>
</feature>
<comment type="cofactor">
    <cofactor evidence="1">
        <name>Ca(2+)</name>
        <dbReference type="ChEBI" id="CHEBI:29108"/>
    </cofactor>
</comment>
<dbReference type="SUPFAM" id="SSF51126">
    <property type="entry name" value="Pectin lyase-like"/>
    <property type="match status" value="1"/>
</dbReference>
<dbReference type="Pfam" id="PF13229">
    <property type="entry name" value="Beta_helix"/>
    <property type="match status" value="1"/>
</dbReference>
<evidence type="ECO:0000256" key="4">
    <source>
        <dbReference type="ARBA" id="ARBA00022723"/>
    </source>
</evidence>
<dbReference type="GO" id="GO:0005576">
    <property type="term" value="C:extracellular region"/>
    <property type="evidence" value="ECO:0007669"/>
    <property type="project" value="UniProtKB-SubCell"/>
</dbReference>
<keyword evidence="6" id="KW-0106">Calcium</keyword>
<evidence type="ECO:0000256" key="1">
    <source>
        <dbReference type="ARBA" id="ARBA00001913"/>
    </source>
</evidence>
<evidence type="ECO:0000256" key="9">
    <source>
        <dbReference type="SAM" id="MobiDB-lite"/>
    </source>
</evidence>
<dbReference type="InterPro" id="IPR012334">
    <property type="entry name" value="Pectin_lyas_fold"/>
</dbReference>
<evidence type="ECO:0000256" key="7">
    <source>
        <dbReference type="ARBA" id="ARBA00023239"/>
    </source>
</evidence>
<dbReference type="Gene3D" id="2.160.20.10">
    <property type="entry name" value="Single-stranded right-handed beta-helix, Pectin lyase-like"/>
    <property type="match status" value="2"/>
</dbReference>
<evidence type="ECO:0000313" key="12">
    <source>
        <dbReference type="EMBL" id="KAF1684647.1"/>
    </source>
</evidence>
<dbReference type="PANTHER" id="PTHR40088:SF1">
    <property type="entry name" value="PECTATE LYASE PEL9"/>
    <property type="match status" value="1"/>
</dbReference>
<evidence type="ECO:0000256" key="8">
    <source>
        <dbReference type="ARBA" id="ARBA00038263"/>
    </source>
</evidence>
<evidence type="ECO:0000313" key="13">
    <source>
        <dbReference type="Proteomes" id="UP000462066"/>
    </source>
</evidence>
<evidence type="ECO:0000256" key="3">
    <source>
        <dbReference type="ARBA" id="ARBA00022525"/>
    </source>
</evidence>
<proteinExistence type="inferred from homology"/>
<accession>A0A7V8K5Q0</accession>
<dbReference type="InterPro" id="IPR011050">
    <property type="entry name" value="Pectin_lyase_fold/virulence"/>
</dbReference>
<evidence type="ECO:0000256" key="6">
    <source>
        <dbReference type="ARBA" id="ARBA00022837"/>
    </source>
</evidence>
<reference evidence="12 13" key="1">
    <citation type="submission" date="2017-10" db="EMBL/GenBank/DDBJ databases">
        <title>Whole genome sequencing of Pseudoxanthomonas broegbernensis DSM 12573(T).</title>
        <authorList>
            <person name="Kumar S."/>
            <person name="Bansal K."/>
            <person name="Kaur A."/>
            <person name="Patil P."/>
            <person name="Sharma S."/>
            <person name="Patil P.B."/>
        </authorList>
    </citation>
    <scope>NUCLEOTIDE SEQUENCE [LARGE SCALE GENOMIC DNA]</scope>
    <source>
        <strain evidence="12 13">DSM 12573</strain>
    </source>
</reference>
<feature type="domain" description="Right handed beta helix" evidence="11">
    <location>
        <begin position="291"/>
        <end position="445"/>
    </location>
</feature>
<comment type="caution">
    <text evidence="12">The sequence shown here is derived from an EMBL/GenBank/DDBJ whole genome shotgun (WGS) entry which is preliminary data.</text>
</comment>
<evidence type="ECO:0000256" key="2">
    <source>
        <dbReference type="ARBA" id="ARBA00004613"/>
    </source>
</evidence>
<protein>
    <recommendedName>
        <fullName evidence="11">Right handed beta helix domain-containing protein</fullName>
    </recommendedName>
</protein>
<dbReference type="InterPro" id="IPR006626">
    <property type="entry name" value="PbH1"/>
</dbReference>
<comment type="similarity">
    <text evidence="8">Belongs to the polysaccharide lyase 9 family.</text>
</comment>
<comment type="subcellular location">
    <subcellularLocation>
        <location evidence="2">Secreted</location>
    </subcellularLocation>
</comment>
<keyword evidence="13" id="KW-1185">Reference proteome</keyword>
<dbReference type="AlphaFoldDB" id="A0A7V8K5Q0"/>
<dbReference type="PANTHER" id="PTHR40088">
    <property type="entry name" value="PECTATE LYASE (EUROFUNG)"/>
    <property type="match status" value="1"/>
</dbReference>
<organism evidence="12 13">
    <name type="scientific">Pseudoxanthomonas broegbernensis</name>
    <dbReference type="NCBI Taxonomy" id="83619"/>
    <lineage>
        <taxon>Bacteria</taxon>
        <taxon>Pseudomonadati</taxon>
        <taxon>Pseudomonadota</taxon>
        <taxon>Gammaproteobacteria</taxon>
        <taxon>Lysobacterales</taxon>
        <taxon>Lysobacteraceae</taxon>
        <taxon>Pseudoxanthomonas</taxon>
    </lineage>
</organism>
<dbReference type="InterPro" id="IPR039448">
    <property type="entry name" value="Beta_helix"/>
</dbReference>
<dbReference type="InterPro" id="IPR052052">
    <property type="entry name" value="Polysaccharide_Lyase_9"/>
</dbReference>
<dbReference type="SMART" id="SM00710">
    <property type="entry name" value="PbH1"/>
    <property type="match status" value="5"/>
</dbReference>
<keyword evidence="3" id="KW-0964">Secreted</keyword>
<evidence type="ECO:0000259" key="11">
    <source>
        <dbReference type="Pfam" id="PF13229"/>
    </source>
</evidence>
<keyword evidence="4" id="KW-0479">Metal-binding</keyword>